<evidence type="ECO:0000256" key="2">
    <source>
        <dbReference type="SAM" id="MobiDB-lite"/>
    </source>
</evidence>
<gene>
    <name evidence="3" type="ORF">SEMRO_75_G041310.1</name>
</gene>
<dbReference type="EMBL" id="CAICTM010000074">
    <property type="protein sequence ID" value="CAB9500089.1"/>
    <property type="molecule type" value="Genomic_DNA"/>
</dbReference>
<evidence type="ECO:0000256" key="1">
    <source>
        <dbReference type="SAM" id="Coils"/>
    </source>
</evidence>
<feature type="region of interest" description="Disordered" evidence="2">
    <location>
        <begin position="284"/>
        <end position="319"/>
    </location>
</feature>
<feature type="coiled-coil region" evidence="1">
    <location>
        <begin position="235"/>
        <end position="262"/>
    </location>
</feature>
<keyword evidence="1" id="KW-0175">Coiled coil</keyword>
<evidence type="ECO:0000313" key="4">
    <source>
        <dbReference type="Proteomes" id="UP001153069"/>
    </source>
</evidence>
<evidence type="ECO:0000313" key="3">
    <source>
        <dbReference type="EMBL" id="CAB9500089.1"/>
    </source>
</evidence>
<keyword evidence="4" id="KW-1185">Reference proteome</keyword>
<comment type="caution">
    <text evidence="3">The sequence shown here is derived from an EMBL/GenBank/DDBJ whole genome shotgun (WGS) entry which is preliminary data.</text>
</comment>
<proteinExistence type="predicted"/>
<dbReference type="Proteomes" id="UP001153069">
    <property type="component" value="Unassembled WGS sequence"/>
</dbReference>
<name>A0A9N8DI28_9STRA</name>
<dbReference type="AlphaFoldDB" id="A0A9N8DI28"/>
<accession>A0A9N8DI28</accession>
<feature type="compositionally biased region" description="Basic and acidic residues" evidence="2">
    <location>
        <begin position="308"/>
        <end position="319"/>
    </location>
</feature>
<organism evidence="3 4">
    <name type="scientific">Seminavis robusta</name>
    <dbReference type="NCBI Taxonomy" id="568900"/>
    <lineage>
        <taxon>Eukaryota</taxon>
        <taxon>Sar</taxon>
        <taxon>Stramenopiles</taxon>
        <taxon>Ochrophyta</taxon>
        <taxon>Bacillariophyta</taxon>
        <taxon>Bacillariophyceae</taxon>
        <taxon>Bacillariophycidae</taxon>
        <taxon>Naviculales</taxon>
        <taxon>Naviculaceae</taxon>
        <taxon>Seminavis</taxon>
    </lineage>
</organism>
<protein>
    <submittedName>
        <fullName evidence="3">Uncharacterized protein</fullName>
    </submittedName>
</protein>
<sequence>MDDLLQVQSIHDLRKFSRGKQEASDLNNLWEKTVLLIRASQEDGMNKPLEEINILGTLIEKRMSNLCIWMALRLLPSSCLSHRDSQGRMPLHLAVLSHKQDYYWHNWSGLPACTRAVMDESTVFDMLISAYPDSATEPDSNGSLPLPLLLRECNRSFAGLTTKGKEFMMRSVQAVAKHAPQVLTLPNRDDNMLPFMLAARSSLDLTFAILIEHPSVLACGTKKATDREIWLTRKFSKAQTQIQKLEDENRQLRALLAQQKQQEPAPPLPPRVAPIKIYNLPSLQFPTPKRRNDMVAASDEDAQVCSDRPSKARRLEPGY</sequence>
<reference evidence="3" key="1">
    <citation type="submission" date="2020-06" db="EMBL/GenBank/DDBJ databases">
        <authorList>
            <consortium name="Plant Systems Biology data submission"/>
        </authorList>
    </citation>
    <scope>NUCLEOTIDE SEQUENCE</scope>
    <source>
        <strain evidence="3">D6</strain>
    </source>
</reference>